<name>A0A7J9E4P1_9ROSI</name>
<accession>A0A7J9E4P1</accession>
<evidence type="ECO:0000256" key="1">
    <source>
        <dbReference type="ARBA" id="ARBA00007478"/>
    </source>
</evidence>
<proteinExistence type="inferred from homology"/>
<evidence type="ECO:0000313" key="5">
    <source>
        <dbReference type="Proteomes" id="UP000593568"/>
    </source>
</evidence>
<comment type="similarity">
    <text evidence="1">Belongs to the CDK5RAP3 family.</text>
</comment>
<dbReference type="Proteomes" id="UP000593568">
    <property type="component" value="Unassembled WGS sequence"/>
</dbReference>
<feature type="compositionally biased region" description="Basic and acidic residues" evidence="3">
    <location>
        <begin position="301"/>
        <end position="312"/>
    </location>
</feature>
<evidence type="ECO:0008006" key="6">
    <source>
        <dbReference type="Google" id="ProtNLM"/>
    </source>
</evidence>
<sequence length="540" mass="60568">MQTAEDIRNLPIDITFSRLGEWLVDRKRIPSDWRKRLAAIRSKISKEFSALPKHIDPYFQTLDPECSLFLLIGSWEAIVRSFEKDHLYLGEAAQIIIQNVNYEIPFQKKQVQKIQQQLAELERKEADIKRSAALSAAKYAEACQELGLQGKNVRLELLETANSLPSTFSRILEVINGDSVSRGIEYYSNFVRDAHTENDKSSLAVLLSLKDICENPPSLSVSAASETLDLENTHNDINLGRGDIDVSADAIDWDISVDNAQIDWDIGTLEETDDGGGGLGPYEIVNASDILQNSSPNEVAESDKTPLDKTENPPEISVSDISWDISVETPQVDVIDEVSLPNIQLENQTYAPDSLTLTRGTREERSQLLETEYRNKILDDLYEMKAFLNQRLVELRNEDTLSLQNQVQAVAPLVLQQHTPDAIETIISDVSLAISLLTNRKTRDLIMILNSKRFLDRLVSTLEEKKYHEAKLKEGLKDVAAKRMELQNSLSSSWPKQEAALAKTRELKKLCESTLSSVFDGRPVHIIGEINALLNTGISA</sequence>
<protein>
    <recommendedName>
        <fullName evidence="6">CDK5RAP3-like protein</fullName>
    </recommendedName>
</protein>
<evidence type="ECO:0000256" key="3">
    <source>
        <dbReference type="SAM" id="MobiDB-lite"/>
    </source>
</evidence>
<dbReference type="EMBL" id="JABEZW010000006">
    <property type="protein sequence ID" value="MBA0767734.1"/>
    <property type="molecule type" value="Genomic_DNA"/>
</dbReference>
<evidence type="ECO:0000313" key="4">
    <source>
        <dbReference type="EMBL" id="MBA0767734.1"/>
    </source>
</evidence>
<gene>
    <name evidence="4" type="ORF">Gotri_016592</name>
</gene>
<dbReference type="PANTHER" id="PTHR14894:SF0">
    <property type="entry name" value="CDK5 REGULATORY SUBUNIT-ASSOCIATED PROTEIN 3"/>
    <property type="match status" value="1"/>
</dbReference>
<dbReference type="PANTHER" id="PTHR14894">
    <property type="entry name" value="CDK5 REGULATORY SUBUNIT-ASSOCIATED PROTEIN 3"/>
    <property type="match status" value="1"/>
</dbReference>
<comment type="caution">
    <text evidence="4">The sequence shown here is derived from an EMBL/GenBank/DDBJ whole genome shotgun (WGS) entry which is preliminary data.</text>
</comment>
<dbReference type="InterPro" id="IPR008491">
    <property type="entry name" value="CDK5RAP3"/>
</dbReference>
<dbReference type="GO" id="GO:0007346">
    <property type="term" value="P:regulation of mitotic cell cycle"/>
    <property type="evidence" value="ECO:0007669"/>
    <property type="project" value="TreeGrafter"/>
</dbReference>
<dbReference type="AlphaFoldDB" id="A0A7J9E4P1"/>
<keyword evidence="2" id="KW-0175">Coiled coil</keyword>
<dbReference type="Pfam" id="PF05600">
    <property type="entry name" value="CDK5RAP3"/>
    <property type="match status" value="2"/>
</dbReference>
<keyword evidence="5" id="KW-1185">Reference proteome</keyword>
<feature type="coiled-coil region" evidence="2">
    <location>
        <begin position="104"/>
        <end position="134"/>
    </location>
</feature>
<dbReference type="GO" id="GO:0012505">
    <property type="term" value="C:endomembrane system"/>
    <property type="evidence" value="ECO:0007669"/>
    <property type="project" value="TreeGrafter"/>
</dbReference>
<feature type="region of interest" description="Disordered" evidence="3">
    <location>
        <begin position="291"/>
        <end position="316"/>
    </location>
</feature>
<organism evidence="4 5">
    <name type="scientific">Gossypium trilobum</name>
    <dbReference type="NCBI Taxonomy" id="34281"/>
    <lineage>
        <taxon>Eukaryota</taxon>
        <taxon>Viridiplantae</taxon>
        <taxon>Streptophyta</taxon>
        <taxon>Embryophyta</taxon>
        <taxon>Tracheophyta</taxon>
        <taxon>Spermatophyta</taxon>
        <taxon>Magnoliopsida</taxon>
        <taxon>eudicotyledons</taxon>
        <taxon>Gunneridae</taxon>
        <taxon>Pentapetalae</taxon>
        <taxon>rosids</taxon>
        <taxon>malvids</taxon>
        <taxon>Malvales</taxon>
        <taxon>Malvaceae</taxon>
        <taxon>Malvoideae</taxon>
        <taxon>Gossypium</taxon>
    </lineage>
</organism>
<evidence type="ECO:0000256" key="2">
    <source>
        <dbReference type="SAM" id="Coils"/>
    </source>
</evidence>
<reference evidence="4 5" key="1">
    <citation type="journal article" date="2019" name="Genome Biol. Evol.">
        <title>Insights into the evolution of the New World diploid cottons (Gossypium, subgenus Houzingenia) based on genome sequencing.</title>
        <authorList>
            <person name="Grover C.E."/>
            <person name="Arick M.A. 2nd"/>
            <person name="Thrash A."/>
            <person name="Conover J.L."/>
            <person name="Sanders W.S."/>
            <person name="Peterson D.G."/>
            <person name="Frelichowski J.E."/>
            <person name="Scheffler J.A."/>
            <person name="Scheffler B.E."/>
            <person name="Wendel J.F."/>
        </authorList>
    </citation>
    <scope>NUCLEOTIDE SEQUENCE [LARGE SCALE GENOMIC DNA]</scope>
    <source>
        <strain evidence="4">8</strain>
        <tissue evidence="4">Leaf</tissue>
    </source>
</reference>